<keyword evidence="7" id="KW-1185">Reference proteome</keyword>
<name>A0A7Y9QX50_9BURK</name>
<evidence type="ECO:0000313" key="7">
    <source>
        <dbReference type="Proteomes" id="UP000518288"/>
    </source>
</evidence>
<proteinExistence type="predicted"/>
<reference evidence="6 7" key="1">
    <citation type="submission" date="2020-07" db="EMBL/GenBank/DDBJ databases">
        <title>Genomic Encyclopedia of Archaeal and Bacterial Type Strains, Phase II (KMG-II): from individual species to whole genera.</title>
        <authorList>
            <person name="Goeker M."/>
        </authorList>
    </citation>
    <scope>NUCLEOTIDE SEQUENCE [LARGE SCALE GENOMIC DNA]</scope>
    <source>
        <strain evidence="6 7">DSM 21226</strain>
    </source>
</reference>
<keyword evidence="1" id="KW-0805">Transcription regulation</keyword>
<evidence type="ECO:0000313" key="6">
    <source>
        <dbReference type="EMBL" id="NYG33082.1"/>
    </source>
</evidence>
<dbReference type="InterPro" id="IPR000595">
    <property type="entry name" value="cNMP-bd_dom"/>
</dbReference>
<dbReference type="GO" id="GO:0003700">
    <property type="term" value="F:DNA-binding transcription factor activity"/>
    <property type="evidence" value="ECO:0007669"/>
    <property type="project" value="TreeGrafter"/>
</dbReference>
<dbReference type="InterPro" id="IPR014710">
    <property type="entry name" value="RmlC-like_jellyroll"/>
</dbReference>
<evidence type="ECO:0000256" key="1">
    <source>
        <dbReference type="ARBA" id="ARBA00023015"/>
    </source>
</evidence>
<keyword evidence="3" id="KW-0804">Transcription</keyword>
<dbReference type="EMBL" id="JACCFH010000001">
    <property type="protein sequence ID" value="NYG33082.1"/>
    <property type="molecule type" value="Genomic_DNA"/>
</dbReference>
<dbReference type="Proteomes" id="UP000518288">
    <property type="component" value="Unassembled WGS sequence"/>
</dbReference>
<dbReference type="GO" id="GO:0003677">
    <property type="term" value="F:DNA binding"/>
    <property type="evidence" value="ECO:0007669"/>
    <property type="project" value="UniProtKB-KW"/>
</dbReference>
<dbReference type="InterPro" id="IPR036388">
    <property type="entry name" value="WH-like_DNA-bd_sf"/>
</dbReference>
<dbReference type="Pfam" id="PF13545">
    <property type="entry name" value="HTH_Crp_2"/>
    <property type="match status" value="1"/>
</dbReference>
<dbReference type="PANTHER" id="PTHR24567">
    <property type="entry name" value="CRP FAMILY TRANSCRIPTIONAL REGULATORY PROTEIN"/>
    <property type="match status" value="1"/>
</dbReference>
<dbReference type="InterPro" id="IPR012318">
    <property type="entry name" value="HTH_CRP"/>
</dbReference>
<feature type="domain" description="HTH crp-type" evidence="5">
    <location>
        <begin position="154"/>
        <end position="226"/>
    </location>
</feature>
<accession>A0A7Y9QX50</accession>
<dbReference type="RefSeq" id="WP_179633889.1">
    <property type="nucleotide sequence ID" value="NZ_JACCFH010000001.1"/>
</dbReference>
<dbReference type="InterPro" id="IPR036390">
    <property type="entry name" value="WH_DNA-bd_sf"/>
</dbReference>
<sequence>MTHLPASTSPTLLGLRPIRLLAGLSDEALSDIAQAAQFTRYRRGQTIMTRETHERDLCLISAGRVRVIMLAPSGREVRFRDIQAGGVFGEIAALDGKPRCATVLAQEDTLIARLAPDALGPLLQRHWPVCERLLRGLASAMRDLTDRVYELSALNVQQRLIAELLRQATPAHDGEARAWIDPAPRHTDLAATIGTSREQVSRELAALARDGLVQRDDDRLCLTLVDRLSDRLAGLATTD</sequence>
<dbReference type="Pfam" id="PF00027">
    <property type="entry name" value="cNMP_binding"/>
    <property type="match status" value="1"/>
</dbReference>
<evidence type="ECO:0000259" key="4">
    <source>
        <dbReference type="PROSITE" id="PS50042"/>
    </source>
</evidence>
<keyword evidence="2" id="KW-0238">DNA-binding</keyword>
<dbReference type="GO" id="GO:0005829">
    <property type="term" value="C:cytosol"/>
    <property type="evidence" value="ECO:0007669"/>
    <property type="project" value="TreeGrafter"/>
</dbReference>
<dbReference type="AlphaFoldDB" id="A0A7Y9QX50"/>
<evidence type="ECO:0000256" key="2">
    <source>
        <dbReference type="ARBA" id="ARBA00023125"/>
    </source>
</evidence>
<dbReference type="PROSITE" id="PS50042">
    <property type="entry name" value="CNMP_BINDING_3"/>
    <property type="match status" value="1"/>
</dbReference>
<dbReference type="PROSITE" id="PS51063">
    <property type="entry name" value="HTH_CRP_2"/>
    <property type="match status" value="1"/>
</dbReference>
<protein>
    <submittedName>
        <fullName evidence="6">CRP-like cAMP-binding protein</fullName>
    </submittedName>
</protein>
<gene>
    <name evidence="6" type="ORF">BDD16_002068</name>
</gene>
<evidence type="ECO:0000259" key="5">
    <source>
        <dbReference type="PROSITE" id="PS51063"/>
    </source>
</evidence>
<dbReference type="SUPFAM" id="SSF51206">
    <property type="entry name" value="cAMP-binding domain-like"/>
    <property type="match status" value="1"/>
</dbReference>
<feature type="domain" description="Cyclic nucleotide-binding" evidence="4">
    <location>
        <begin position="20"/>
        <end position="140"/>
    </location>
</feature>
<dbReference type="InterPro" id="IPR018490">
    <property type="entry name" value="cNMP-bd_dom_sf"/>
</dbReference>
<dbReference type="SMART" id="SM00100">
    <property type="entry name" value="cNMP"/>
    <property type="match status" value="1"/>
</dbReference>
<dbReference type="CDD" id="cd00038">
    <property type="entry name" value="CAP_ED"/>
    <property type="match status" value="1"/>
</dbReference>
<evidence type="ECO:0000256" key="3">
    <source>
        <dbReference type="ARBA" id="ARBA00023163"/>
    </source>
</evidence>
<dbReference type="InterPro" id="IPR050397">
    <property type="entry name" value="Env_Response_Regulators"/>
</dbReference>
<dbReference type="Gene3D" id="1.10.10.10">
    <property type="entry name" value="Winged helix-like DNA-binding domain superfamily/Winged helix DNA-binding domain"/>
    <property type="match status" value="1"/>
</dbReference>
<dbReference type="Gene3D" id="2.60.120.10">
    <property type="entry name" value="Jelly Rolls"/>
    <property type="match status" value="1"/>
</dbReference>
<dbReference type="PANTHER" id="PTHR24567:SF68">
    <property type="entry name" value="DNA-BINDING TRANSCRIPTIONAL DUAL REGULATOR CRP"/>
    <property type="match status" value="1"/>
</dbReference>
<dbReference type="SUPFAM" id="SSF46785">
    <property type="entry name" value="Winged helix' DNA-binding domain"/>
    <property type="match status" value="1"/>
</dbReference>
<comment type="caution">
    <text evidence="6">The sequence shown here is derived from an EMBL/GenBank/DDBJ whole genome shotgun (WGS) entry which is preliminary data.</text>
</comment>
<dbReference type="SMART" id="SM00419">
    <property type="entry name" value="HTH_CRP"/>
    <property type="match status" value="1"/>
</dbReference>
<organism evidence="6 7">
    <name type="scientific">Sphaerotilus montanus</name>
    <dbReference type="NCBI Taxonomy" id="522889"/>
    <lineage>
        <taxon>Bacteria</taxon>
        <taxon>Pseudomonadati</taxon>
        <taxon>Pseudomonadota</taxon>
        <taxon>Betaproteobacteria</taxon>
        <taxon>Burkholderiales</taxon>
        <taxon>Sphaerotilaceae</taxon>
        <taxon>Sphaerotilus</taxon>
    </lineage>
</organism>